<feature type="region of interest" description="Disordered" evidence="1">
    <location>
        <begin position="1"/>
        <end position="90"/>
    </location>
</feature>
<keyword evidence="4" id="KW-1185">Reference proteome</keyword>
<dbReference type="InterPro" id="IPR013216">
    <property type="entry name" value="Methyltransf_11"/>
</dbReference>
<feature type="domain" description="Methyltransferase type 11" evidence="2">
    <location>
        <begin position="148"/>
        <end position="202"/>
    </location>
</feature>
<evidence type="ECO:0000313" key="4">
    <source>
        <dbReference type="Proteomes" id="UP000078561"/>
    </source>
</evidence>
<gene>
    <name evidence="3" type="primary">ABSGL_02954.1 scaffold 4097</name>
</gene>
<name>A0A168LTA3_ABSGL</name>
<dbReference type="AlphaFoldDB" id="A0A168LTA3"/>
<feature type="compositionally biased region" description="Low complexity" evidence="1">
    <location>
        <begin position="13"/>
        <end position="41"/>
    </location>
</feature>
<sequence>MGSSQSKRTKEPSNSNNSSSQRRLGTSSSPGSPAPTSGRSTMSQHSLRPKTSFIRSSHNNDSSLSKQQQQQDQQQQQQQQQKQTSSISVTRPPIFAGVQSNSFFLPKNWQAEDADHGDMATQFPECQFIGYDSGLDRLPEGLPPLSNVNFQVTTVGRDPIPMANDSVDVVNLRAQNVFMDHDDWRCTLEEAHRVLKPGGMIHIMDYCDRPSGTVMIESFAETVRRIMTSMNRDTDRATKLGPQLSGFGFQVLQSLSKKVHYGSSGKLGEAFTAVSLHRYEELAPVLAPAMGLSLDDYRHRVEMVVAQCVNADSSLSWYAYAARKVS</sequence>
<dbReference type="InterPro" id="IPR029063">
    <property type="entry name" value="SAM-dependent_MTases_sf"/>
</dbReference>
<dbReference type="OrthoDB" id="2013972at2759"/>
<feature type="compositionally biased region" description="Low complexity" evidence="1">
    <location>
        <begin position="66"/>
        <end position="83"/>
    </location>
</feature>
<protein>
    <recommendedName>
        <fullName evidence="2">Methyltransferase type 11 domain-containing protein</fullName>
    </recommendedName>
</protein>
<dbReference type="Proteomes" id="UP000078561">
    <property type="component" value="Unassembled WGS sequence"/>
</dbReference>
<dbReference type="CDD" id="cd02440">
    <property type="entry name" value="AdoMet_MTases"/>
    <property type="match status" value="1"/>
</dbReference>
<dbReference type="Gene3D" id="3.40.50.150">
    <property type="entry name" value="Vaccinia Virus protein VP39"/>
    <property type="match status" value="1"/>
</dbReference>
<dbReference type="SUPFAM" id="SSF53335">
    <property type="entry name" value="S-adenosyl-L-methionine-dependent methyltransferases"/>
    <property type="match status" value="1"/>
</dbReference>
<evidence type="ECO:0000313" key="3">
    <source>
        <dbReference type="EMBL" id="SAL97457.1"/>
    </source>
</evidence>
<organism evidence="3">
    <name type="scientific">Absidia glauca</name>
    <name type="common">Pin mould</name>
    <dbReference type="NCBI Taxonomy" id="4829"/>
    <lineage>
        <taxon>Eukaryota</taxon>
        <taxon>Fungi</taxon>
        <taxon>Fungi incertae sedis</taxon>
        <taxon>Mucoromycota</taxon>
        <taxon>Mucoromycotina</taxon>
        <taxon>Mucoromycetes</taxon>
        <taxon>Mucorales</taxon>
        <taxon>Cunninghamellaceae</taxon>
        <taxon>Absidia</taxon>
    </lineage>
</organism>
<dbReference type="GO" id="GO:0008757">
    <property type="term" value="F:S-adenosylmethionine-dependent methyltransferase activity"/>
    <property type="evidence" value="ECO:0007669"/>
    <property type="project" value="InterPro"/>
</dbReference>
<dbReference type="STRING" id="4829.A0A168LTA3"/>
<dbReference type="EMBL" id="LT551811">
    <property type="protein sequence ID" value="SAL97457.1"/>
    <property type="molecule type" value="Genomic_DNA"/>
</dbReference>
<evidence type="ECO:0000256" key="1">
    <source>
        <dbReference type="SAM" id="MobiDB-lite"/>
    </source>
</evidence>
<proteinExistence type="predicted"/>
<dbReference type="InParanoid" id="A0A168LTA3"/>
<feature type="compositionally biased region" description="Polar residues" evidence="1">
    <location>
        <begin position="53"/>
        <end position="65"/>
    </location>
</feature>
<reference evidence="3" key="1">
    <citation type="submission" date="2016-04" db="EMBL/GenBank/DDBJ databases">
        <authorList>
            <person name="Evans L.H."/>
            <person name="Alamgir A."/>
            <person name="Owens N."/>
            <person name="Weber N.D."/>
            <person name="Virtaneva K."/>
            <person name="Barbian K."/>
            <person name="Babar A."/>
            <person name="Rosenke K."/>
        </authorList>
    </citation>
    <scope>NUCLEOTIDE SEQUENCE [LARGE SCALE GENOMIC DNA]</scope>
    <source>
        <strain evidence="3">CBS 101.48</strain>
    </source>
</reference>
<dbReference type="Pfam" id="PF08241">
    <property type="entry name" value="Methyltransf_11"/>
    <property type="match status" value="1"/>
</dbReference>
<evidence type="ECO:0000259" key="2">
    <source>
        <dbReference type="Pfam" id="PF08241"/>
    </source>
</evidence>
<accession>A0A168LTA3</accession>